<keyword evidence="5" id="KW-1185">Reference proteome</keyword>
<gene>
    <name evidence="4" type="ORF">GR183_08355</name>
</gene>
<dbReference type="PANTHER" id="PTHR11091">
    <property type="entry name" value="OXIDOREDUCTASE-RELATED"/>
    <property type="match status" value="1"/>
</dbReference>
<dbReference type="RefSeq" id="WP_160775154.1">
    <property type="nucleotide sequence ID" value="NZ_WUMV01000003.1"/>
</dbReference>
<dbReference type="EMBL" id="WUMV01000003">
    <property type="protein sequence ID" value="MXN64917.1"/>
    <property type="molecule type" value="Genomic_DNA"/>
</dbReference>
<dbReference type="InterPro" id="IPR043144">
    <property type="entry name" value="Mal/L-sulf/L-lact_DH-like_ah"/>
</dbReference>
<dbReference type="AlphaFoldDB" id="A0A7X3LTN7"/>
<reference evidence="4 5" key="1">
    <citation type="submission" date="2019-12" db="EMBL/GenBank/DDBJ databases">
        <authorList>
            <person name="Li M."/>
        </authorList>
    </citation>
    <scope>NUCLEOTIDE SEQUENCE [LARGE SCALE GENOMIC DNA]</scope>
    <source>
        <strain evidence="4 5">GBMRC 2046</strain>
    </source>
</reference>
<dbReference type="GO" id="GO:0016491">
    <property type="term" value="F:oxidoreductase activity"/>
    <property type="evidence" value="ECO:0007669"/>
    <property type="project" value="UniProtKB-KW"/>
</dbReference>
<evidence type="ECO:0000256" key="1">
    <source>
        <dbReference type="ARBA" id="ARBA00006056"/>
    </source>
</evidence>
<sequence>MEHFDRTALYDLALALLSQGGLEREKAELVAELLIRTDEIGVSTHGISMVSYYLPELANGNMSRAGTCEVVSDRGLVQVWDGNYLPGHWVMKQALESCMERAADAGLAAMAIRRSHHIGCLSTLTRIAALKGFVCYIATSDPSGKWVAPFGGVEPLLTPNPWAIGYPATDHPVLIDTCASITTVSKVREHINSGTHFEHPWMLDAEGRATTDPNVVNDVPMGSILPVGGMDHGHKGFAMGLMVEMLTQALSGHGRVEAPKRWGANVYLQVMDPAAFGGTDAFLAQVDHLNAACRASKPIPGHGPVRIPGDRAARSREETSSSGIVLPEEVLTRIRACAAEAHLPFPASLAGSAARKAQA</sequence>
<comment type="similarity">
    <text evidence="1">Belongs to the LDH2/MDH2 oxidoreductase family.</text>
</comment>
<protein>
    <submittedName>
        <fullName evidence="4">Ldh family oxidoreductase</fullName>
    </submittedName>
</protein>
<dbReference type="Gene3D" id="3.30.1370.60">
    <property type="entry name" value="Hypothetical oxidoreductase yiak, domain 2"/>
    <property type="match status" value="1"/>
</dbReference>
<dbReference type="InterPro" id="IPR036111">
    <property type="entry name" value="Mal/L-sulfo/L-lacto_DH-like_sf"/>
</dbReference>
<dbReference type="SUPFAM" id="SSF89733">
    <property type="entry name" value="L-sulfolactate dehydrogenase-like"/>
    <property type="match status" value="1"/>
</dbReference>
<evidence type="ECO:0000256" key="2">
    <source>
        <dbReference type="ARBA" id="ARBA00023002"/>
    </source>
</evidence>
<comment type="caution">
    <text evidence="4">The sequence shown here is derived from an EMBL/GenBank/DDBJ whole genome shotgun (WGS) entry which is preliminary data.</text>
</comment>
<name>A0A7X3LTN7_9HYPH</name>
<evidence type="ECO:0000256" key="3">
    <source>
        <dbReference type="SAM" id="MobiDB-lite"/>
    </source>
</evidence>
<accession>A0A7X3LTN7</accession>
<proteinExistence type="inferred from homology"/>
<dbReference type="Proteomes" id="UP000433101">
    <property type="component" value="Unassembled WGS sequence"/>
</dbReference>
<evidence type="ECO:0000313" key="4">
    <source>
        <dbReference type="EMBL" id="MXN64917.1"/>
    </source>
</evidence>
<dbReference type="InterPro" id="IPR043143">
    <property type="entry name" value="Mal/L-sulf/L-lact_DH-like_NADP"/>
</dbReference>
<organism evidence="4 5">
    <name type="scientific">Stappia sediminis</name>
    <dbReference type="NCBI Taxonomy" id="2692190"/>
    <lineage>
        <taxon>Bacteria</taxon>
        <taxon>Pseudomonadati</taxon>
        <taxon>Pseudomonadota</taxon>
        <taxon>Alphaproteobacteria</taxon>
        <taxon>Hyphomicrobiales</taxon>
        <taxon>Stappiaceae</taxon>
        <taxon>Stappia</taxon>
    </lineage>
</organism>
<feature type="compositionally biased region" description="Basic and acidic residues" evidence="3">
    <location>
        <begin position="308"/>
        <end position="319"/>
    </location>
</feature>
<dbReference type="Pfam" id="PF02615">
    <property type="entry name" value="Ldh_2"/>
    <property type="match status" value="1"/>
</dbReference>
<dbReference type="PANTHER" id="PTHR11091:SF0">
    <property type="entry name" value="MALATE DEHYDROGENASE"/>
    <property type="match status" value="1"/>
</dbReference>
<feature type="region of interest" description="Disordered" evidence="3">
    <location>
        <begin position="300"/>
        <end position="322"/>
    </location>
</feature>
<keyword evidence="2" id="KW-0560">Oxidoreductase</keyword>
<evidence type="ECO:0000313" key="5">
    <source>
        <dbReference type="Proteomes" id="UP000433101"/>
    </source>
</evidence>
<dbReference type="InterPro" id="IPR003767">
    <property type="entry name" value="Malate/L-lactate_DH-like"/>
</dbReference>
<dbReference type="Gene3D" id="1.10.1530.10">
    <property type="match status" value="1"/>
</dbReference>